<dbReference type="InterPro" id="IPR021205">
    <property type="entry name" value="Lanti_perm_SpaE/MutE/EpiE-like"/>
</dbReference>
<feature type="transmembrane region" description="Helical" evidence="1">
    <location>
        <begin position="154"/>
        <end position="172"/>
    </location>
</feature>
<accession>A0A431UKY1</accession>
<dbReference type="Proteomes" id="UP000276349">
    <property type="component" value="Unassembled WGS sequence"/>
</dbReference>
<keyword evidence="3" id="KW-1185">Reference proteome</keyword>
<feature type="transmembrane region" description="Helical" evidence="1">
    <location>
        <begin position="127"/>
        <end position="147"/>
    </location>
</feature>
<keyword evidence="1" id="KW-1133">Transmembrane helix</keyword>
<feature type="transmembrane region" description="Helical" evidence="1">
    <location>
        <begin position="213"/>
        <end position="236"/>
    </location>
</feature>
<dbReference type="NCBIfam" id="TIGR03732">
    <property type="entry name" value="lanti_perm_MutE"/>
    <property type="match status" value="1"/>
</dbReference>
<protein>
    <submittedName>
        <fullName evidence="2">Lantibiotic immunity ABC transporter MutE/EpiE family permease subunit</fullName>
    </submittedName>
</protein>
<proteinExistence type="predicted"/>
<gene>
    <name evidence="2" type="ORF">EKG35_14845</name>
</gene>
<name>A0A431UKY1_9BACI</name>
<feature type="transmembrane region" description="Helical" evidence="1">
    <location>
        <begin position="20"/>
        <end position="41"/>
    </location>
</feature>
<organism evidence="2 3">
    <name type="scientific">Lysinibacillus telephonicus</name>
    <dbReference type="NCBI Taxonomy" id="1714840"/>
    <lineage>
        <taxon>Bacteria</taxon>
        <taxon>Bacillati</taxon>
        <taxon>Bacillota</taxon>
        <taxon>Bacilli</taxon>
        <taxon>Bacillales</taxon>
        <taxon>Bacillaceae</taxon>
        <taxon>Lysinibacillus</taxon>
    </lineage>
</organism>
<dbReference type="OrthoDB" id="9776525at2"/>
<dbReference type="AlphaFoldDB" id="A0A431UKY1"/>
<evidence type="ECO:0000313" key="3">
    <source>
        <dbReference type="Proteomes" id="UP000276349"/>
    </source>
</evidence>
<keyword evidence="1" id="KW-0812">Transmembrane</keyword>
<reference evidence="2 3" key="1">
    <citation type="submission" date="2018-12" db="EMBL/GenBank/DDBJ databases">
        <authorList>
            <person name="Yu L."/>
        </authorList>
    </citation>
    <scope>NUCLEOTIDE SEQUENCE [LARGE SCALE GENOMIC DNA]</scope>
    <source>
        <strain evidence="2 3">S5H2222</strain>
    </source>
</reference>
<evidence type="ECO:0000256" key="1">
    <source>
        <dbReference type="SAM" id="Phobius"/>
    </source>
</evidence>
<feature type="transmembrane region" description="Helical" evidence="1">
    <location>
        <begin position="87"/>
        <end position="115"/>
    </location>
</feature>
<comment type="caution">
    <text evidence="2">The sequence shown here is derived from an EMBL/GenBank/DDBJ whole genome shotgun (WGS) entry which is preliminary data.</text>
</comment>
<feature type="transmembrane region" description="Helical" evidence="1">
    <location>
        <begin position="47"/>
        <end position="66"/>
    </location>
</feature>
<keyword evidence="1" id="KW-0472">Membrane</keyword>
<dbReference type="RefSeq" id="WP_126295328.1">
    <property type="nucleotide sequence ID" value="NZ_CP155468.1"/>
</dbReference>
<dbReference type="CDD" id="cd21807">
    <property type="entry name" value="ABC-2_lan_permease_MutE_EpiE-like"/>
    <property type="match status" value="1"/>
</dbReference>
<evidence type="ECO:0000313" key="2">
    <source>
        <dbReference type="EMBL" id="RTQ90471.1"/>
    </source>
</evidence>
<sequence>MISIIKAERLKWKKTFIPKLLWLAPIVTLLMSAGLMGGSFFQTGAYNWWYVLLLPGTLTLCCALVIEKDAKLKYHSVLALPLDLKKIWFGKILACSAWLLLITIIFLVGITAGGWIFGNSLSISKSLVGSLIIFLTFLWQIPLCLFLAAKLGTYMAILINIVANVVGIVVFADSEFWYSYPFAISARLMCPTLGILPNGLPVPEGSTLSSSGVILPGLLISLALFAIVSLLTARWFQKVEAK</sequence>
<dbReference type="EMBL" id="RXNR01000049">
    <property type="protein sequence ID" value="RTQ90471.1"/>
    <property type="molecule type" value="Genomic_DNA"/>
</dbReference>